<feature type="chain" id="PRO_5045905376" description="Retrotransposon gag domain-containing protein" evidence="1">
    <location>
        <begin position="18"/>
        <end position="295"/>
    </location>
</feature>
<dbReference type="PANTHER" id="PTHR33223">
    <property type="entry name" value="CCHC-TYPE DOMAIN-CONTAINING PROTEIN"/>
    <property type="match status" value="1"/>
</dbReference>
<dbReference type="InterPro" id="IPR005162">
    <property type="entry name" value="Retrotrans_gag_dom"/>
</dbReference>
<dbReference type="Pfam" id="PF03732">
    <property type="entry name" value="Retrotrans_gag"/>
    <property type="match status" value="1"/>
</dbReference>
<name>A0ABQ4XNL0_9ASTR</name>
<proteinExistence type="predicted"/>
<feature type="signal peptide" evidence="1">
    <location>
        <begin position="1"/>
        <end position="17"/>
    </location>
</feature>
<evidence type="ECO:0000259" key="2">
    <source>
        <dbReference type="Pfam" id="PF03732"/>
    </source>
</evidence>
<protein>
    <recommendedName>
        <fullName evidence="2">Retrotransposon gag domain-containing protein</fullName>
    </recommendedName>
</protein>
<dbReference type="Proteomes" id="UP001151760">
    <property type="component" value="Unassembled WGS sequence"/>
</dbReference>
<gene>
    <name evidence="3" type="ORF">Tco_0681418</name>
</gene>
<reference evidence="3" key="1">
    <citation type="journal article" date="2022" name="Int. J. Mol. Sci.">
        <title>Draft Genome of Tanacetum Coccineum: Genomic Comparison of Closely Related Tanacetum-Family Plants.</title>
        <authorList>
            <person name="Yamashiro T."/>
            <person name="Shiraishi A."/>
            <person name="Nakayama K."/>
            <person name="Satake H."/>
        </authorList>
    </citation>
    <scope>NUCLEOTIDE SEQUENCE</scope>
</reference>
<organism evidence="3 4">
    <name type="scientific">Tanacetum coccineum</name>
    <dbReference type="NCBI Taxonomy" id="301880"/>
    <lineage>
        <taxon>Eukaryota</taxon>
        <taxon>Viridiplantae</taxon>
        <taxon>Streptophyta</taxon>
        <taxon>Embryophyta</taxon>
        <taxon>Tracheophyta</taxon>
        <taxon>Spermatophyta</taxon>
        <taxon>Magnoliopsida</taxon>
        <taxon>eudicotyledons</taxon>
        <taxon>Gunneridae</taxon>
        <taxon>Pentapetalae</taxon>
        <taxon>asterids</taxon>
        <taxon>campanulids</taxon>
        <taxon>Asterales</taxon>
        <taxon>Asteraceae</taxon>
        <taxon>Asteroideae</taxon>
        <taxon>Anthemideae</taxon>
        <taxon>Anthemidinae</taxon>
        <taxon>Tanacetum</taxon>
    </lineage>
</organism>
<evidence type="ECO:0000313" key="4">
    <source>
        <dbReference type="Proteomes" id="UP001151760"/>
    </source>
</evidence>
<sequence length="295" mass="34027">MVLGITVLSVGISQITAYNVESEEIGEVDIETLTMEQYLALDRGDTRNENEDAHEHVGRILEIASLFNTPGVSGDAVMLQVFPLTLTRKAKRWLDRAPSETINTWDLLKRIFILRFCPPSKTSRQLEEIHKFRQEGREALYQAWERYNDLLFKCHTHDLNDYQKEIIKKIGEKDGSPEETPTKELGTFCEKVKRRIIEEQVKGERLLESLEKEPVNTPLVNTIRQTPDYTKCLQELVVTPRQGGNVRRDEKGNHHNTLTSIRETKTCIKIQGIDTQCHENTQNTSIKSKRRLTLK</sequence>
<dbReference type="EMBL" id="BQNB010009678">
    <property type="protein sequence ID" value="GJS66854.1"/>
    <property type="molecule type" value="Genomic_DNA"/>
</dbReference>
<comment type="caution">
    <text evidence="3">The sequence shown here is derived from an EMBL/GenBank/DDBJ whole genome shotgun (WGS) entry which is preliminary data.</text>
</comment>
<dbReference type="PANTHER" id="PTHR33223:SF11">
    <property type="entry name" value="ELEMENT PROTEIN, PUTATIVE-RELATED"/>
    <property type="match status" value="1"/>
</dbReference>
<keyword evidence="4" id="KW-1185">Reference proteome</keyword>
<accession>A0ABQ4XNL0</accession>
<feature type="domain" description="Retrotransposon gag" evidence="2">
    <location>
        <begin position="81"/>
        <end position="161"/>
    </location>
</feature>
<evidence type="ECO:0000313" key="3">
    <source>
        <dbReference type="EMBL" id="GJS66854.1"/>
    </source>
</evidence>
<keyword evidence="1" id="KW-0732">Signal</keyword>
<evidence type="ECO:0000256" key="1">
    <source>
        <dbReference type="SAM" id="SignalP"/>
    </source>
</evidence>
<reference evidence="3" key="2">
    <citation type="submission" date="2022-01" db="EMBL/GenBank/DDBJ databases">
        <authorList>
            <person name="Yamashiro T."/>
            <person name="Shiraishi A."/>
            <person name="Satake H."/>
            <person name="Nakayama K."/>
        </authorList>
    </citation>
    <scope>NUCLEOTIDE SEQUENCE</scope>
</reference>